<dbReference type="Proteomes" id="UP000253664">
    <property type="component" value="Unassembled WGS sequence"/>
</dbReference>
<organism evidence="1 2">
    <name type="scientific">Ophiocordyceps polyrhachis-furcata BCC 54312</name>
    <dbReference type="NCBI Taxonomy" id="1330021"/>
    <lineage>
        <taxon>Eukaryota</taxon>
        <taxon>Fungi</taxon>
        <taxon>Dikarya</taxon>
        <taxon>Ascomycota</taxon>
        <taxon>Pezizomycotina</taxon>
        <taxon>Sordariomycetes</taxon>
        <taxon>Hypocreomycetidae</taxon>
        <taxon>Hypocreales</taxon>
        <taxon>Ophiocordycipitaceae</taxon>
        <taxon>Ophiocordyceps</taxon>
    </lineage>
</organism>
<reference evidence="1 2" key="1">
    <citation type="journal article" date="2015" name="BMC Genomics">
        <title>Insights from the genome of Ophiocordyceps polyrhachis-furcata to pathogenicity and host specificity in insect fungi.</title>
        <authorList>
            <person name="Wichadakul D."/>
            <person name="Kobmoo N."/>
            <person name="Ingsriswang S."/>
            <person name="Tangphatsornruang S."/>
            <person name="Chantasingh D."/>
            <person name="Luangsa-ard J.J."/>
            <person name="Eurwilaichitr L."/>
        </authorList>
    </citation>
    <scope>NUCLEOTIDE SEQUENCE [LARGE SCALE GENOMIC DNA]</scope>
    <source>
        <strain evidence="1 2">BCC 54312</strain>
    </source>
</reference>
<keyword evidence="2" id="KW-1185">Reference proteome</keyword>
<proteinExistence type="predicted"/>
<accession>A0A367LR37</accession>
<dbReference type="AlphaFoldDB" id="A0A367LR37"/>
<protein>
    <submittedName>
        <fullName evidence="1">Uncharacterized protein</fullName>
    </submittedName>
</protein>
<gene>
    <name evidence="1" type="ORF">L249_2186</name>
</gene>
<name>A0A367LR37_9HYPO</name>
<dbReference type="EMBL" id="LKCN02000001">
    <property type="protein sequence ID" value="RCI16914.1"/>
    <property type="molecule type" value="Genomic_DNA"/>
</dbReference>
<evidence type="ECO:0000313" key="2">
    <source>
        <dbReference type="Proteomes" id="UP000253664"/>
    </source>
</evidence>
<sequence>MHKDMPMECYATDCAYTNNMYNSCGCLARGHAGTPPAAASASSLQVTVGAVTDHPKRTVSSPPGVRACTVLGFASPSCAQGGYDWTCRVLRAVTRTLR</sequence>
<evidence type="ECO:0000313" key="1">
    <source>
        <dbReference type="EMBL" id="RCI16914.1"/>
    </source>
</evidence>
<comment type="caution">
    <text evidence="1">The sequence shown here is derived from an EMBL/GenBank/DDBJ whole genome shotgun (WGS) entry which is preliminary data.</text>
</comment>